<keyword evidence="2" id="KW-1185">Reference proteome</keyword>
<comment type="caution">
    <text evidence="1">The sequence shown here is derived from an EMBL/GenBank/DDBJ whole genome shotgun (WGS) entry which is preliminary data.</text>
</comment>
<organism evidence="1 2">
    <name type="scientific">Entomophthora muscae</name>
    <dbReference type="NCBI Taxonomy" id="34485"/>
    <lineage>
        <taxon>Eukaryota</taxon>
        <taxon>Fungi</taxon>
        <taxon>Fungi incertae sedis</taxon>
        <taxon>Zoopagomycota</taxon>
        <taxon>Entomophthoromycotina</taxon>
        <taxon>Entomophthoromycetes</taxon>
        <taxon>Entomophthorales</taxon>
        <taxon>Entomophthoraceae</taxon>
        <taxon>Entomophthora</taxon>
    </lineage>
</organism>
<evidence type="ECO:0000313" key="2">
    <source>
        <dbReference type="Proteomes" id="UP001165960"/>
    </source>
</evidence>
<gene>
    <name evidence="1" type="primary">HIR1_2</name>
    <name evidence="1" type="ORF">DSO57_1027395</name>
</gene>
<proteinExistence type="predicted"/>
<protein>
    <submittedName>
        <fullName evidence="1">HIR complex subunit</fullName>
    </submittedName>
</protein>
<sequence length="95" mass="10380">MEMSICSIDFNAKGTRIATSGYGTVNCVRWSRGDGEFLASGSDDKLVLIWELDTASEAAVGFGQEPEISKCGELEDLQAACRPHPRYSGYMLVLR</sequence>
<dbReference type="EMBL" id="QTSX02002296">
    <property type="protein sequence ID" value="KAJ9076324.1"/>
    <property type="molecule type" value="Genomic_DNA"/>
</dbReference>
<evidence type="ECO:0000313" key="1">
    <source>
        <dbReference type="EMBL" id="KAJ9076324.1"/>
    </source>
</evidence>
<accession>A0ACC2TNU6</accession>
<name>A0ACC2TNU6_9FUNG</name>
<dbReference type="Proteomes" id="UP001165960">
    <property type="component" value="Unassembled WGS sequence"/>
</dbReference>
<reference evidence="1" key="1">
    <citation type="submission" date="2022-04" db="EMBL/GenBank/DDBJ databases">
        <title>Genome of the entomopathogenic fungus Entomophthora muscae.</title>
        <authorList>
            <person name="Elya C."/>
            <person name="Lovett B.R."/>
            <person name="Lee E."/>
            <person name="Macias A.M."/>
            <person name="Hajek A.E."/>
            <person name="De Bivort B.L."/>
            <person name="Kasson M.T."/>
            <person name="De Fine Licht H.H."/>
            <person name="Stajich J.E."/>
        </authorList>
    </citation>
    <scope>NUCLEOTIDE SEQUENCE</scope>
    <source>
        <strain evidence="1">Berkeley</strain>
    </source>
</reference>